<dbReference type="eggNOG" id="COG1452">
    <property type="taxonomic scope" value="Bacteria"/>
</dbReference>
<evidence type="ECO:0000256" key="2">
    <source>
        <dbReference type="SAM" id="SignalP"/>
    </source>
</evidence>
<dbReference type="PANTHER" id="PTHR38105">
    <property type="entry name" value="OUTER MEMBRANE PROTEIN-RELATED-RELATED"/>
    <property type="match status" value="1"/>
</dbReference>
<evidence type="ECO:0000313" key="4">
    <source>
        <dbReference type="Proteomes" id="UP000187280"/>
    </source>
</evidence>
<dbReference type="InterPro" id="IPR053713">
    <property type="entry name" value="Bact_OM_Channel_sf"/>
</dbReference>
<evidence type="ECO:0000256" key="1">
    <source>
        <dbReference type="ARBA" id="ARBA00022729"/>
    </source>
</evidence>
<gene>
    <name evidence="3" type="ORF">SAMN02982996_02174</name>
</gene>
<sequence length="227" mass="26339">MLLRQFLFILLSVLSFQSQAVSLFWKHEFSDVSHTHSDKFGIEHRFSQGLGLSAEWETYSRESSDGSAGKAFNHLRKDKTELGVDDALAVSPSLTLTPGITTSIYDEKQTWKPSLSAEWFMVDNIALATRYRYEITDYDDKPTKHTHRIDAGAKYKVSRATLSYKYSRYFSDQPIFAKRDTDYEHQVEMKIKFLTHWQYVLEVTNESVSKSSDKRQTTYATGFKYTF</sequence>
<proteinExistence type="predicted"/>
<dbReference type="RefSeq" id="WP_074728694.1">
    <property type="nucleotide sequence ID" value="NZ_FNQS01000007.1"/>
</dbReference>
<dbReference type="GO" id="GO:0015288">
    <property type="term" value="F:porin activity"/>
    <property type="evidence" value="ECO:0007669"/>
    <property type="project" value="TreeGrafter"/>
</dbReference>
<dbReference type="STRING" id="71657.SAMN02982996_02174"/>
<protein>
    <submittedName>
        <fullName evidence="3">Oligogalacturonate-specific porin protein (KdgM)</fullName>
    </submittedName>
</protein>
<dbReference type="EMBL" id="FNQS01000007">
    <property type="protein sequence ID" value="SEA67929.1"/>
    <property type="molecule type" value="Genomic_DNA"/>
</dbReference>
<evidence type="ECO:0000313" key="3">
    <source>
        <dbReference type="EMBL" id="SEA67929.1"/>
    </source>
</evidence>
<dbReference type="Gene3D" id="2.40.160.40">
    <property type="entry name" value="monomeric porin ompg"/>
    <property type="match status" value="1"/>
</dbReference>
<keyword evidence="1 2" id="KW-0732">Signal</keyword>
<dbReference type="PANTHER" id="PTHR38105:SF5">
    <property type="entry name" value="OUTER MEMBRANE PROTEIN"/>
    <property type="match status" value="1"/>
</dbReference>
<dbReference type="GO" id="GO:0009279">
    <property type="term" value="C:cell outer membrane"/>
    <property type="evidence" value="ECO:0007669"/>
    <property type="project" value="TreeGrafter"/>
</dbReference>
<dbReference type="AlphaFoldDB" id="A0A1H4D674"/>
<name>A0A1H4D674_9GAMM</name>
<organism evidence="3 4">
    <name type="scientific">Lonsdalea quercina</name>
    <dbReference type="NCBI Taxonomy" id="71657"/>
    <lineage>
        <taxon>Bacteria</taxon>
        <taxon>Pseudomonadati</taxon>
        <taxon>Pseudomonadota</taxon>
        <taxon>Gammaproteobacteria</taxon>
        <taxon>Enterobacterales</taxon>
        <taxon>Pectobacteriaceae</taxon>
        <taxon>Lonsdalea</taxon>
    </lineage>
</organism>
<dbReference type="GO" id="GO:0015772">
    <property type="term" value="P:oligosaccharide transport"/>
    <property type="evidence" value="ECO:0007669"/>
    <property type="project" value="TreeGrafter"/>
</dbReference>
<feature type="signal peptide" evidence="2">
    <location>
        <begin position="1"/>
        <end position="20"/>
    </location>
</feature>
<keyword evidence="4" id="KW-1185">Reference proteome</keyword>
<dbReference type="Proteomes" id="UP000187280">
    <property type="component" value="Unassembled WGS sequence"/>
</dbReference>
<accession>A0A1H4D674</accession>
<reference evidence="3 4" key="1">
    <citation type="submission" date="2016-10" db="EMBL/GenBank/DDBJ databases">
        <authorList>
            <person name="de Groot N.N."/>
        </authorList>
    </citation>
    <scope>NUCLEOTIDE SEQUENCE [LARGE SCALE GENOMIC DNA]</scope>
    <source>
        <strain evidence="3 4">ATCC 29281</strain>
    </source>
</reference>
<dbReference type="InterPro" id="IPR009331">
    <property type="entry name" value="Oligogalacturonate-sp_porin"/>
</dbReference>
<dbReference type="Pfam" id="PF06178">
    <property type="entry name" value="KdgM"/>
    <property type="match status" value="1"/>
</dbReference>
<dbReference type="GeneID" id="97765045"/>
<feature type="chain" id="PRO_5010574056" evidence="2">
    <location>
        <begin position="21"/>
        <end position="227"/>
    </location>
</feature>